<comment type="catalytic activity">
    <reaction evidence="11">
        <text>ATP + H2O = ADP + phosphate + H(+)</text>
        <dbReference type="Rhea" id="RHEA:13065"/>
        <dbReference type="ChEBI" id="CHEBI:15377"/>
        <dbReference type="ChEBI" id="CHEBI:15378"/>
        <dbReference type="ChEBI" id="CHEBI:30616"/>
        <dbReference type="ChEBI" id="CHEBI:43474"/>
        <dbReference type="ChEBI" id="CHEBI:456216"/>
    </reaction>
</comment>
<keyword evidence="17" id="KW-1185">Reference proteome</keyword>
<feature type="compositionally biased region" description="Acidic residues" evidence="13">
    <location>
        <begin position="470"/>
        <end position="490"/>
    </location>
</feature>
<dbReference type="EMBL" id="VEPZ02001166">
    <property type="protein sequence ID" value="KAE8690017.1"/>
    <property type="molecule type" value="Genomic_DNA"/>
</dbReference>
<evidence type="ECO:0000256" key="6">
    <source>
        <dbReference type="ARBA" id="ARBA00022801"/>
    </source>
</evidence>
<evidence type="ECO:0000256" key="3">
    <source>
        <dbReference type="ARBA" id="ARBA00019805"/>
    </source>
</evidence>
<evidence type="ECO:0000256" key="11">
    <source>
        <dbReference type="RuleBase" id="RU368001"/>
    </source>
</evidence>
<feature type="domain" description="Helicase ATP-binding" evidence="14">
    <location>
        <begin position="580"/>
        <end position="751"/>
    </location>
</feature>
<keyword evidence="8 11" id="KW-0238">DNA-binding</keyword>
<evidence type="ECO:0000259" key="15">
    <source>
        <dbReference type="PROSITE" id="PS51413"/>
    </source>
</evidence>
<feature type="coiled-coil region" evidence="12">
    <location>
        <begin position="405"/>
        <end position="444"/>
    </location>
</feature>
<dbReference type="InterPro" id="IPR014001">
    <property type="entry name" value="Helicase_ATP-bd"/>
</dbReference>
<sequence>MESRRQSKDSLSYTSLFNLESLMNFKVPQPDDDFDYYGNSSQDESRGSQGGALPNHGNGTMSQKELSLAKRKWRGTFNSDEEDEDYQGTHITEERYRSMLGEHVQKYKRRFKDTSASPAPSRMGIPTPKSNLGSSKTRKLGNEQRAGFYDMETTSEWMNDVSSQRFPNYHEAELVPKIMYEPAYLDIGEGITYRIPPTYDKLASSLNLPSFSDIRVEEFYLKGTLDLRSLATMMASDKRFGSQSRAGMGEPYPQYESLQARLKALEASNSTQTFSLKVSESALNSSIPEGAAGNLQRSILSEGGVLQVYYVKVLEKGDTYEIIERSLPKKPKVKKEPSVIEREEMDKLEKFGLPLLEETFQSIIGLSLIFIESNSLIQRDLLKTARERVDKEMVSFFSLSNVLCSANAEVRKREEREAAEALRREQEVREAKRQQQRLNFLIQQTELYSHFMQNKANSQPAEVLPAKDEESNDDEKEDDGGPGGEEDPEEAELKKEALRAAQDAVSKQKKLTSAFDTECFKLRQAAETEVPLEDSSVAGSSNIDLHNPSTMPVTSTVQTPEMFKGSLKEYQLKGLQWLVNCYEQVGLNGILADEMGLGKTIQAMVFLAHLAEEKNIWGPFLVVAPASVLNNWADEISRFCPDLKTLPYWGGLQDRMVLRKNINPKRLYRRDAGFHILITSYQLLVSDEKYFRRVKWQYMVLDEAQAIKSSSSIRWKTLLSFNCRNRLLLTGTPIQNNMAELWALLHFIMPTLFDSHEQFNEWFSKGIENHAEHGGTLNEHQLNRLHAILKPFMLRRVKKDVISELTTKTEIMVHCKLSSRQQAFYQAIKNKISLAELFDGNRGYLNEKKILNLMNIVIQLRKVCNHPELFERNEGSTYFYFGEIPNSLLPPPFGELEDIHYAGSHNPITYKIPKLLQQEVLHNSETLCSTVARGVYREMFYKYFNVFSTANIHQSIFPQESSSNGLCVRSGTFGFSRLMDLSPAEVAFLGTGSFIERLLFSISRWDNQVLDGSLDDLMEVLDDDFNSSYLEMGTVRAVTRMLLMPSRSKTNSLRRRFATVPGNDPFEALVVSHQDRLLSNTKLLHSTHTFIPRTRSPLIGAQCSDRNFAYRMTEELHNPWVKRLLIGFARTSEYNGPRMPDGPHRLIQEIDSQLPVARPALQLTYKIFGSCPPMQVLTMQSC</sequence>
<dbReference type="SUPFAM" id="SSF52540">
    <property type="entry name" value="P-loop containing nucleoside triphosphate hydrolases"/>
    <property type="match status" value="2"/>
</dbReference>
<evidence type="ECO:0000256" key="4">
    <source>
        <dbReference type="ARBA" id="ARBA00022741"/>
    </source>
</evidence>
<dbReference type="GO" id="GO:0004386">
    <property type="term" value="F:helicase activity"/>
    <property type="evidence" value="ECO:0007669"/>
    <property type="project" value="UniProtKB-KW"/>
</dbReference>
<keyword evidence="12" id="KW-0175">Coiled coil</keyword>
<accession>A0A6A2ZEB3</accession>
<dbReference type="Proteomes" id="UP000436088">
    <property type="component" value="Unassembled WGS sequence"/>
</dbReference>
<evidence type="ECO:0000256" key="12">
    <source>
        <dbReference type="SAM" id="Coils"/>
    </source>
</evidence>
<comment type="function">
    <text evidence="11">ATPase component of the INO80 complex which remodels chromatin by shifting nucleosomes and is involved in DNA repair.</text>
</comment>
<dbReference type="InterPro" id="IPR000330">
    <property type="entry name" value="SNF2_N"/>
</dbReference>
<reference evidence="16" key="1">
    <citation type="submission" date="2019-09" db="EMBL/GenBank/DDBJ databases">
        <title>Draft genome information of white flower Hibiscus syriacus.</title>
        <authorList>
            <person name="Kim Y.-M."/>
        </authorList>
    </citation>
    <scope>NUCLEOTIDE SEQUENCE [LARGE SCALE GENOMIC DNA]</scope>
    <source>
        <strain evidence="16">YM2019G1</strain>
    </source>
</reference>
<dbReference type="InterPro" id="IPR038718">
    <property type="entry name" value="SNF2-like_sf"/>
</dbReference>
<dbReference type="FunFam" id="3.40.50.10810:FF:000006">
    <property type="entry name" value="Putative DNA helicase INO80"/>
    <property type="match status" value="1"/>
</dbReference>
<keyword evidence="6 11" id="KW-0378">Hydrolase</keyword>
<keyword evidence="9 11" id="KW-0234">DNA repair</keyword>
<dbReference type="PROSITE" id="PS51413">
    <property type="entry name" value="DBINO"/>
    <property type="match status" value="1"/>
</dbReference>
<dbReference type="InterPro" id="IPR050520">
    <property type="entry name" value="INO80/SWR1_helicase"/>
</dbReference>
<evidence type="ECO:0000256" key="1">
    <source>
        <dbReference type="ARBA" id="ARBA00004123"/>
    </source>
</evidence>
<dbReference type="GO" id="GO:0003677">
    <property type="term" value="F:DNA binding"/>
    <property type="evidence" value="ECO:0007669"/>
    <property type="project" value="UniProtKB-UniRule"/>
</dbReference>
<evidence type="ECO:0000256" key="9">
    <source>
        <dbReference type="ARBA" id="ARBA00023204"/>
    </source>
</evidence>
<keyword evidence="16" id="KW-0347">Helicase</keyword>
<evidence type="ECO:0000259" key="14">
    <source>
        <dbReference type="PROSITE" id="PS51192"/>
    </source>
</evidence>
<keyword evidence="5 11" id="KW-0227">DNA damage</keyword>
<keyword evidence="4" id="KW-0547">Nucleotide-binding</keyword>
<dbReference type="GO" id="GO:0042393">
    <property type="term" value="F:histone binding"/>
    <property type="evidence" value="ECO:0007669"/>
    <property type="project" value="TreeGrafter"/>
</dbReference>
<evidence type="ECO:0000256" key="5">
    <source>
        <dbReference type="ARBA" id="ARBA00022763"/>
    </source>
</evidence>
<dbReference type="EC" id="3.6.4.-" evidence="11"/>
<feature type="region of interest" description="Disordered" evidence="13">
    <location>
        <begin position="111"/>
        <end position="137"/>
    </location>
</feature>
<evidence type="ECO:0000256" key="10">
    <source>
        <dbReference type="ARBA" id="ARBA00023242"/>
    </source>
</evidence>
<dbReference type="PANTHER" id="PTHR45685:SF2">
    <property type="entry name" value="CHROMATIN-REMODELING ATPASE INO80"/>
    <property type="match status" value="1"/>
</dbReference>
<dbReference type="SMART" id="SM00487">
    <property type="entry name" value="DEXDc"/>
    <property type="match status" value="1"/>
</dbReference>
<evidence type="ECO:0000313" key="17">
    <source>
        <dbReference type="Proteomes" id="UP000436088"/>
    </source>
</evidence>
<comment type="caution">
    <text evidence="16">The sequence shown here is derived from an EMBL/GenBank/DDBJ whole genome shotgun (WGS) entry which is preliminary data.</text>
</comment>
<keyword evidence="10" id="KW-0539">Nucleus</keyword>
<dbReference type="Pfam" id="PF13892">
    <property type="entry name" value="DBINO"/>
    <property type="match status" value="1"/>
</dbReference>
<feature type="region of interest" description="Disordered" evidence="13">
    <location>
        <begin position="455"/>
        <end position="500"/>
    </location>
</feature>
<dbReference type="Gene3D" id="3.40.50.10810">
    <property type="entry name" value="Tandem AAA-ATPase domain"/>
    <property type="match status" value="1"/>
</dbReference>
<keyword evidence="7 11" id="KW-0067">ATP-binding</keyword>
<gene>
    <name evidence="16" type="ORF">F3Y22_tig00110930pilonHSYRG00150</name>
</gene>
<comment type="similarity">
    <text evidence="2 11">Belongs to the SNF2/RAD54 helicase family.</text>
</comment>
<dbReference type="PANTHER" id="PTHR45685">
    <property type="entry name" value="HELICASE SRCAP-RELATED"/>
    <property type="match status" value="1"/>
</dbReference>
<dbReference type="PROSITE" id="PS51192">
    <property type="entry name" value="HELICASE_ATP_BIND_1"/>
    <property type="match status" value="1"/>
</dbReference>
<feature type="domain" description="DBINO" evidence="15">
    <location>
        <begin position="333"/>
        <end position="458"/>
    </location>
</feature>
<dbReference type="GO" id="GO:0006281">
    <property type="term" value="P:DNA repair"/>
    <property type="evidence" value="ECO:0007669"/>
    <property type="project" value="UniProtKB-UniRule"/>
</dbReference>
<feature type="region of interest" description="Disordered" evidence="13">
    <location>
        <begin position="532"/>
        <end position="555"/>
    </location>
</feature>
<evidence type="ECO:0000313" key="16">
    <source>
        <dbReference type="EMBL" id="KAE8690017.1"/>
    </source>
</evidence>
<evidence type="ECO:0000256" key="7">
    <source>
        <dbReference type="ARBA" id="ARBA00022840"/>
    </source>
</evidence>
<dbReference type="GO" id="GO:0005524">
    <property type="term" value="F:ATP binding"/>
    <property type="evidence" value="ECO:0007669"/>
    <property type="project" value="UniProtKB-UniRule"/>
</dbReference>
<feature type="compositionally biased region" description="Polar residues" evidence="13">
    <location>
        <begin position="537"/>
        <end position="555"/>
    </location>
</feature>
<name>A0A6A2ZEB3_HIBSY</name>
<dbReference type="AlphaFoldDB" id="A0A6A2ZEB3"/>
<comment type="subcellular location">
    <subcellularLocation>
        <location evidence="1 11">Nucleus</location>
    </subcellularLocation>
</comment>
<dbReference type="GO" id="GO:0031011">
    <property type="term" value="C:Ino80 complex"/>
    <property type="evidence" value="ECO:0007669"/>
    <property type="project" value="UniProtKB-UniRule"/>
</dbReference>
<organism evidence="16 17">
    <name type="scientific">Hibiscus syriacus</name>
    <name type="common">Rose of Sharon</name>
    <dbReference type="NCBI Taxonomy" id="106335"/>
    <lineage>
        <taxon>Eukaryota</taxon>
        <taxon>Viridiplantae</taxon>
        <taxon>Streptophyta</taxon>
        <taxon>Embryophyta</taxon>
        <taxon>Tracheophyta</taxon>
        <taxon>Spermatophyta</taxon>
        <taxon>Magnoliopsida</taxon>
        <taxon>eudicotyledons</taxon>
        <taxon>Gunneridae</taxon>
        <taxon>Pentapetalae</taxon>
        <taxon>rosids</taxon>
        <taxon>malvids</taxon>
        <taxon>Malvales</taxon>
        <taxon>Malvaceae</taxon>
        <taxon>Malvoideae</taxon>
        <taxon>Hibiscus</taxon>
    </lineage>
</organism>
<proteinExistence type="inferred from homology"/>
<protein>
    <recommendedName>
        <fullName evidence="3 11">Chromatin-remodeling ATPase INO80</fullName>
        <ecNumber evidence="11">3.6.4.-</ecNumber>
    </recommendedName>
</protein>
<evidence type="ECO:0000256" key="2">
    <source>
        <dbReference type="ARBA" id="ARBA00007025"/>
    </source>
</evidence>
<dbReference type="Pfam" id="PF00176">
    <property type="entry name" value="SNF2-rel_dom"/>
    <property type="match status" value="1"/>
</dbReference>
<dbReference type="GO" id="GO:0016887">
    <property type="term" value="F:ATP hydrolysis activity"/>
    <property type="evidence" value="ECO:0007669"/>
    <property type="project" value="TreeGrafter"/>
</dbReference>
<dbReference type="GO" id="GO:0006338">
    <property type="term" value="P:chromatin remodeling"/>
    <property type="evidence" value="ECO:0007669"/>
    <property type="project" value="UniProtKB-UniRule"/>
</dbReference>
<comment type="domain">
    <text evidence="11">The DBINO region is involved in binding to DNA.</text>
</comment>
<dbReference type="InterPro" id="IPR027417">
    <property type="entry name" value="P-loop_NTPase"/>
</dbReference>
<evidence type="ECO:0000256" key="13">
    <source>
        <dbReference type="SAM" id="MobiDB-lite"/>
    </source>
</evidence>
<comment type="subunit">
    <text evidence="11">Component of the INO80 chromatin-remodeling complex.</text>
</comment>
<evidence type="ECO:0000256" key="8">
    <source>
        <dbReference type="ARBA" id="ARBA00023125"/>
    </source>
</evidence>
<feature type="region of interest" description="Disordered" evidence="13">
    <location>
        <begin position="28"/>
        <end position="69"/>
    </location>
</feature>
<dbReference type="InterPro" id="IPR020838">
    <property type="entry name" value="DBINO"/>
</dbReference>